<dbReference type="EC" id="2.5.1.145" evidence="7"/>
<dbReference type="Pfam" id="PF01790">
    <property type="entry name" value="LGT"/>
    <property type="match status" value="1"/>
</dbReference>
<evidence type="ECO:0000313" key="8">
    <source>
        <dbReference type="EMBL" id="RRD92569.1"/>
    </source>
</evidence>
<keyword evidence="8" id="KW-0449">Lipoprotein</keyword>
<gene>
    <name evidence="7 8" type="primary">lgt</name>
    <name evidence="8" type="ORF">EII33_03565</name>
    <name evidence="9" type="ORF">EV202_10180</name>
</gene>
<evidence type="ECO:0000256" key="1">
    <source>
        <dbReference type="ARBA" id="ARBA00007150"/>
    </source>
</evidence>
<dbReference type="PANTHER" id="PTHR30589:SF0">
    <property type="entry name" value="PHOSPHATIDYLGLYCEROL--PROLIPOPROTEIN DIACYLGLYCERYL TRANSFERASE"/>
    <property type="match status" value="1"/>
</dbReference>
<evidence type="ECO:0000313" key="10">
    <source>
        <dbReference type="Proteomes" id="UP000279562"/>
    </source>
</evidence>
<dbReference type="Proteomes" id="UP000279562">
    <property type="component" value="Unassembled WGS sequence"/>
</dbReference>
<proteinExistence type="inferred from homology"/>
<comment type="caution">
    <text evidence="8">The sequence shown here is derived from an EMBL/GenBank/DDBJ whole genome shotgun (WGS) entry which is preliminary data.</text>
</comment>
<feature type="binding site" evidence="7">
    <location>
        <position position="156"/>
    </location>
    <ligand>
        <name>a 1,2-diacyl-sn-glycero-3-phospho-(1'-sn-glycerol)</name>
        <dbReference type="ChEBI" id="CHEBI:64716"/>
    </ligand>
</feature>
<reference evidence="9 11" key="2">
    <citation type="submission" date="2019-03" db="EMBL/GenBank/DDBJ databases">
        <title>Genomic Encyclopedia of Type Strains, Phase IV (KMG-IV): sequencing the most valuable type-strain genomes for metagenomic binning, comparative biology and taxonomic classification.</title>
        <authorList>
            <person name="Goeker M."/>
        </authorList>
    </citation>
    <scope>NUCLEOTIDE SEQUENCE [LARGE SCALE GENOMIC DNA]</scope>
    <source>
        <strain evidence="9 11">DSM 23917</strain>
    </source>
</reference>
<dbReference type="EMBL" id="RQYF01000009">
    <property type="protein sequence ID" value="RRD92569.1"/>
    <property type="molecule type" value="Genomic_DNA"/>
</dbReference>
<comment type="catalytic activity">
    <reaction evidence="7">
        <text>L-cysteinyl-[prolipoprotein] + a 1,2-diacyl-sn-glycero-3-phospho-(1'-sn-glycerol) = an S-1,2-diacyl-sn-glyceryl-L-cysteinyl-[prolipoprotein] + sn-glycerol 1-phosphate + H(+)</text>
        <dbReference type="Rhea" id="RHEA:56712"/>
        <dbReference type="Rhea" id="RHEA-COMP:14679"/>
        <dbReference type="Rhea" id="RHEA-COMP:14680"/>
        <dbReference type="ChEBI" id="CHEBI:15378"/>
        <dbReference type="ChEBI" id="CHEBI:29950"/>
        <dbReference type="ChEBI" id="CHEBI:57685"/>
        <dbReference type="ChEBI" id="CHEBI:64716"/>
        <dbReference type="ChEBI" id="CHEBI:140658"/>
        <dbReference type="EC" id="2.5.1.145"/>
    </reaction>
</comment>
<feature type="transmembrane region" description="Helical" evidence="7">
    <location>
        <begin position="220"/>
        <end position="238"/>
    </location>
</feature>
<name>A0A3P2AAN7_9BACE</name>
<keyword evidence="6 7" id="KW-0472">Membrane</keyword>
<organism evidence="8 10">
    <name type="scientific">Prevotella heparinolytica</name>
    <dbReference type="NCBI Taxonomy" id="28113"/>
    <lineage>
        <taxon>Bacteria</taxon>
        <taxon>Pseudomonadati</taxon>
        <taxon>Bacteroidota</taxon>
        <taxon>Bacteroidia</taxon>
        <taxon>Bacteroidales</taxon>
        <taxon>Bacteroidaceae</taxon>
        <taxon>Bacteroides</taxon>
    </lineage>
</organism>
<feature type="transmembrane region" description="Helical" evidence="7">
    <location>
        <begin position="258"/>
        <end position="275"/>
    </location>
</feature>
<dbReference type="GO" id="GO:0005886">
    <property type="term" value="C:plasma membrane"/>
    <property type="evidence" value="ECO:0007669"/>
    <property type="project" value="UniProtKB-SubCell"/>
</dbReference>
<keyword evidence="4 7" id="KW-0812">Transmembrane</keyword>
<comment type="pathway">
    <text evidence="7">Protein modification; lipoprotein biosynthesis (diacylglyceryl transfer).</text>
</comment>
<dbReference type="UniPathway" id="UPA00664"/>
<keyword evidence="3 7" id="KW-0808">Transferase</keyword>
<protein>
    <recommendedName>
        <fullName evidence="7">Phosphatidylglycerol--prolipoprotein diacylglyceryl transferase</fullName>
        <ecNumber evidence="7">2.5.1.145</ecNumber>
    </recommendedName>
</protein>
<feature type="transmembrane region" description="Helical" evidence="7">
    <location>
        <begin position="140"/>
        <end position="158"/>
    </location>
</feature>
<evidence type="ECO:0000256" key="3">
    <source>
        <dbReference type="ARBA" id="ARBA00022679"/>
    </source>
</evidence>
<comment type="subcellular location">
    <subcellularLocation>
        <location evidence="7">Cell membrane</location>
        <topology evidence="7">Multi-pass membrane protein</topology>
    </subcellularLocation>
</comment>
<comment type="function">
    <text evidence="7">Catalyzes the transfer of the diacylglyceryl group from phosphatidylglycerol to the sulfhydryl group of the N-terminal cysteine of a prolipoprotein, the first step in the formation of mature lipoproteins.</text>
</comment>
<dbReference type="HAMAP" id="MF_01147">
    <property type="entry name" value="Lgt"/>
    <property type="match status" value="1"/>
</dbReference>
<feature type="transmembrane region" description="Helical" evidence="7">
    <location>
        <begin position="20"/>
        <end position="40"/>
    </location>
</feature>
<dbReference type="Proteomes" id="UP000295600">
    <property type="component" value="Unassembled WGS sequence"/>
</dbReference>
<dbReference type="GO" id="GO:0042158">
    <property type="term" value="P:lipoprotein biosynthetic process"/>
    <property type="evidence" value="ECO:0007669"/>
    <property type="project" value="UniProtKB-UniRule"/>
</dbReference>
<feature type="transmembrane region" description="Helical" evidence="7">
    <location>
        <begin position="61"/>
        <end position="83"/>
    </location>
</feature>
<dbReference type="InterPro" id="IPR001640">
    <property type="entry name" value="Lgt"/>
</dbReference>
<dbReference type="PANTHER" id="PTHR30589">
    <property type="entry name" value="PROLIPOPROTEIN DIACYLGLYCERYL TRANSFERASE"/>
    <property type="match status" value="1"/>
</dbReference>
<dbReference type="NCBIfam" id="TIGR00544">
    <property type="entry name" value="lgt"/>
    <property type="match status" value="1"/>
</dbReference>
<evidence type="ECO:0000256" key="5">
    <source>
        <dbReference type="ARBA" id="ARBA00022989"/>
    </source>
</evidence>
<dbReference type="AlphaFoldDB" id="A0A3P2AAN7"/>
<keyword evidence="10" id="KW-1185">Reference proteome</keyword>
<dbReference type="GO" id="GO:0008961">
    <property type="term" value="F:phosphatidylglycerol-prolipoprotein diacylglyceryl transferase activity"/>
    <property type="evidence" value="ECO:0007669"/>
    <property type="project" value="UniProtKB-UniRule"/>
</dbReference>
<comment type="similarity">
    <text evidence="1 7">Belongs to the Lgt family.</text>
</comment>
<keyword evidence="2 7" id="KW-1003">Cell membrane</keyword>
<evidence type="ECO:0000313" key="9">
    <source>
        <dbReference type="EMBL" id="TCO96309.1"/>
    </source>
</evidence>
<evidence type="ECO:0000313" key="11">
    <source>
        <dbReference type="Proteomes" id="UP000295600"/>
    </source>
</evidence>
<sequence length="283" mass="33604">MLSPLLLSINWNPDPELFRLFGSIPIHYYGLLWVVGIILAGFIVQREYRDRRISDEKFAPLFFYCIVGITLGARLGHCFFYGWEYFQNHPWEIIFPIHFLPDGSWKWIGYRGLASHGGTLGLIIALWLYCRKTKIHYMDVMDMIAVAAPIAACFIRLANLMNSEIIGKPTDVPWAFVFERVDMLPRHPAQLYEAIAYFIFFIGMIYLYRKGQKQQQRYHRGFFFGLCLTEIFIFRFFIEFLKENQADFENTMDFNMGQWLSIPFIIAGIYFMFFYRRKQTIKK</sequence>
<reference evidence="8 10" key="1">
    <citation type="submission" date="2018-11" db="EMBL/GenBank/DDBJ databases">
        <title>Genomes From Bacteria Associated with the Canine Oral Cavity: a Test Case for Automated Genome-Based Taxonomic Assignment.</title>
        <authorList>
            <person name="Coil D.A."/>
            <person name="Jospin G."/>
            <person name="Darling A.E."/>
            <person name="Wallis C."/>
            <person name="Davis I.J."/>
            <person name="Harris S."/>
            <person name="Eisen J.A."/>
            <person name="Holcombe L.J."/>
            <person name="O'Flynn C."/>
        </authorList>
    </citation>
    <scope>NUCLEOTIDE SEQUENCE [LARGE SCALE GENOMIC DNA]</scope>
    <source>
        <strain evidence="8 10">OH1047_COT-310</strain>
    </source>
</reference>
<evidence type="ECO:0000256" key="2">
    <source>
        <dbReference type="ARBA" id="ARBA00022475"/>
    </source>
</evidence>
<evidence type="ECO:0000256" key="6">
    <source>
        <dbReference type="ARBA" id="ARBA00023136"/>
    </source>
</evidence>
<keyword evidence="5 7" id="KW-1133">Transmembrane helix</keyword>
<accession>A0A3P2AAN7</accession>
<feature type="transmembrane region" description="Helical" evidence="7">
    <location>
        <begin position="108"/>
        <end position="128"/>
    </location>
</feature>
<evidence type="ECO:0000256" key="7">
    <source>
        <dbReference type="HAMAP-Rule" id="MF_01147"/>
    </source>
</evidence>
<dbReference type="EMBL" id="SLXB01000001">
    <property type="protein sequence ID" value="TCO96309.1"/>
    <property type="molecule type" value="Genomic_DNA"/>
</dbReference>
<feature type="transmembrane region" description="Helical" evidence="7">
    <location>
        <begin position="189"/>
        <end position="208"/>
    </location>
</feature>
<dbReference type="RefSeq" id="WP_106041247.1">
    <property type="nucleotide sequence ID" value="NZ_JBQMXT010000055.1"/>
</dbReference>
<evidence type="ECO:0000256" key="4">
    <source>
        <dbReference type="ARBA" id="ARBA00022692"/>
    </source>
</evidence>